<evidence type="ECO:0000259" key="3">
    <source>
        <dbReference type="Pfam" id="PF00465"/>
    </source>
</evidence>
<dbReference type="PANTHER" id="PTHR11496:SF83">
    <property type="entry name" value="HYDROXYACID-OXOACID TRANSHYDROGENASE, MITOCHONDRIAL"/>
    <property type="match status" value="1"/>
</dbReference>
<feature type="domain" description="Fe-containing alcohol dehydrogenase-like C-terminal" evidence="4">
    <location>
        <begin position="166"/>
        <end position="344"/>
    </location>
</feature>
<keyword evidence="2" id="KW-0520">NAD</keyword>
<dbReference type="InterPro" id="IPR034786">
    <property type="entry name" value="MAR"/>
</dbReference>
<evidence type="ECO:0000259" key="4">
    <source>
        <dbReference type="Pfam" id="PF25137"/>
    </source>
</evidence>
<evidence type="ECO:0000313" key="6">
    <source>
        <dbReference type="Proteomes" id="UP001501079"/>
    </source>
</evidence>
<dbReference type="Gene3D" id="3.40.50.1970">
    <property type="match status" value="1"/>
</dbReference>
<evidence type="ECO:0000313" key="5">
    <source>
        <dbReference type="EMBL" id="GAA4182053.1"/>
    </source>
</evidence>
<dbReference type="RefSeq" id="WP_344757509.1">
    <property type="nucleotide sequence ID" value="NZ_BAABBW010000008.1"/>
</dbReference>
<sequence>MGIAFDHTTLGQRVVFGTGQGVENTVAQLAELGSERVMLIAGVSAAETADAIAARIPVAVRIGEVVQHVPVENANRATDAALAHGVDAILAVGGGSSTGLAKAVALRTALPIVALPTTFAGSEATSVWGLTENERKTTGTDPRVLPKVVVYDAGLLTTLPSRLAKASGLNAIAHAIDGFWAPRADPINRAMGTEGLGALVGGLRALPSGEIDAVEQTLYGAYLAAVAFASAGSGMHHKICHVLGGRFGLNHAELHAVVLGYVTAFNAPAAPDAARRVSQAFDGVPAGEALFRFRAEIGAPTSLAELGLAERDLPEAAALALEAIPPSNPRPVTQAELEKLLRLAWAGEPVSKGQL</sequence>
<dbReference type="CDD" id="cd08177">
    <property type="entry name" value="MAR"/>
    <property type="match status" value="1"/>
</dbReference>
<dbReference type="Pfam" id="PF25137">
    <property type="entry name" value="ADH_Fe_C"/>
    <property type="match status" value="1"/>
</dbReference>
<dbReference type="InterPro" id="IPR039697">
    <property type="entry name" value="Alcohol_dehydrogenase_Fe"/>
</dbReference>
<dbReference type="Proteomes" id="UP001501079">
    <property type="component" value="Unassembled WGS sequence"/>
</dbReference>
<proteinExistence type="predicted"/>
<name>A0ABP8AD85_9MICO</name>
<protein>
    <submittedName>
        <fullName evidence="5">Maleylacetate reductase</fullName>
    </submittedName>
</protein>
<keyword evidence="1" id="KW-0560">Oxidoreductase</keyword>
<dbReference type="PANTHER" id="PTHR11496">
    <property type="entry name" value="ALCOHOL DEHYDROGENASE"/>
    <property type="match status" value="1"/>
</dbReference>
<evidence type="ECO:0000256" key="2">
    <source>
        <dbReference type="ARBA" id="ARBA00023027"/>
    </source>
</evidence>
<organism evidence="5 6">
    <name type="scientific">Gryllotalpicola koreensis</name>
    <dbReference type="NCBI Taxonomy" id="993086"/>
    <lineage>
        <taxon>Bacteria</taxon>
        <taxon>Bacillati</taxon>
        <taxon>Actinomycetota</taxon>
        <taxon>Actinomycetes</taxon>
        <taxon>Micrococcales</taxon>
        <taxon>Microbacteriaceae</taxon>
        <taxon>Gryllotalpicola</taxon>
    </lineage>
</organism>
<feature type="domain" description="Alcohol dehydrogenase iron-type/glycerol dehydrogenase GldA" evidence="3">
    <location>
        <begin position="12"/>
        <end position="152"/>
    </location>
</feature>
<dbReference type="InterPro" id="IPR001670">
    <property type="entry name" value="ADH_Fe/GldA"/>
</dbReference>
<keyword evidence="6" id="KW-1185">Reference proteome</keyword>
<reference evidence="6" key="1">
    <citation type="journal article" date="2019" name="Int. J. Syst. Evol. Microbiol.">
        <title>The Global Catalogue of Microorganisms (GCM) 10K type strain sequencing project: providing services to taxonomists for standard genome sequencing and annotation.</title>
        <authorList>
            <consortium name="The Broad Institute Genomics Platform"/>
            <consortium name="The Broad Institute Genome Sequencing Center for Infectious Disease"/>
            <person name="Wu L."/>
            <person name="Ma J."/>
        </authorList>
    </citation>
    <scope>NUCLEOTIDE SEQUENCE [LARGE SCALE GENOMIC DNA]</scope>
    <source>
        <strain evidence="6">JCM 17591</strain>
    </source>
</reference>
<dbReference type="Gene3D" id="1.20.1090.10">
    <property type="entry name" value="Dehydroquinate synthase-like - alpha domain"/>
    <property type="match status" value="1"/>
</dbReference>
<evidence type="ECO:0000256" key="1">
    <source>
        <dbReference type="ARBA" id="ARBA00023002"/>
    </source>
</evidence>
<dbReference type="SUPFAM" id="SSF56796">
    <property type="entry name" value="Dehydroquinate synthase-like"/>
    <property type="match status" value="1"/>
</dbReference>
<dbReference type="InterPro" id="IPR056798">
    <property type="entry name" value="ADH_Fe_C"/>
</dbReference>
<gene>
    <name evidence="5" type="ORF">GCM10022287_38300</name>
</gene>
<dbReference type="EMBL" id="BAABBW010000008">
    <property type="protein sequence ID" value="GAA4182053.1"/>
    <property type="molecule type" value="Genomic_DNA"/>
</dbReference>
<accession>A0ABP8AD85</accession>
<dbReference type="Pfam" id="PF00465">
    <property type="entry name" value="Fe-ADH"/>
    <property type="match status" value="1"/>
</dbReference>
<comment type="caution">
    <text evidence="5">The sequence shown here is derived from an EMBL/GenBank/DDBJ whole genome shotgun (WGS) entry which is preliminary data.</text>
</comment>